<dbReference type="CDD" id="cd02440">
    <property type="entry name" value="AdoMet_MTases"/>
    <property type="match status" value="1"/>
</dbReference>
<dbReference type="InterPro" id="IPR029063">
    <property type="entry name" value="SAM-dependent_MTases_sf"/>
</dbReference>
<reference evidence="5 6" key="1">
    <citation type="journal article" date="2016" name="Mol. Biol. Evol.">
        <title>Comparative Genomics of Early-Diverging Mushroom-Forming Fungi Provides Insights into the Origins of Lignocellulose Decay Capabilities.</title>
        <authorList>
            <person name="Nagy L.G."/>
            <person name="Riley R."/>
            <person name="Tritt A."/>
            <person name="Adam C."/>
            <person name="Daum C."/>
            <person name="Floudas D."/>
            <person name="Sun H."/>
            <person name="Yadav J.S."/>
            <person name="Pangilinan J."/>
            <person name="Larsson K.H."/>
            <person name="Matsuura K."/>
            <person name="Barry K."/>
            <person name="Labutti K."/>
            <person name="Kuo R."/>
            <person name="Ohm R.A."/>
            <person name="Bhattacharya S.S."/>
            <person name="Shirouzu T."/>
            <person name="Yoshinaga Y."/>
            <person name="Martin F.M."/>
            <person name="Grigoriev I.V."/>
            <person name="Hibbett D.S."/>
        </authorList>
    </citation>
    <scope>NUCLEOTIDE SEQUENCE [LARGE SCALE GENOMIC DNA]</scope>
    <source>
        <strain evidence="5 6">HHB14362 ss-1</strain>
    </source>
</reference>
<evidence type="ECO:0000256" key="1">
    <source>
        <dbReference type="ARBA" id="ARBA00022603"/>
    </source>
</evidence>
<dbReference type="Proteomes" id="UP000076761">
    <property type="component" value="Unassembled WGS sequence"/>
</dbReference>
<dbReference type="EMBL" id="KV425564">
    <property type="protein sequence ID" value="KZT27080.1"/>
    <property type="molecule type" value="Genomic_DNA"/>
</dbReference>
<dbReference type="STRING" id="1314782.A0A165TRS0"/>
<organism evidence="5 6">
    <name type="scientific">Neolentinus lepideus HHB14362 ss-1</name>
    <dbReference type="NCBI Taxonomy" id="1314782"/>
    <lineage>
        <taxon>Eukaryota</taxon>
        <taxon>Fungi</taxon>
        <taxon>Dikarya</taxon>
        <taxon>Basidiomycota</taxon>
        <taxon>Agaricomycotina</taxon>
        <taxon>Agaricomycetes</taxon>
        <taxon>Gloeophyllales</taxon>
        <taxon>Gloeophyllaceae</taxon>
        <taxon>Neolentinus</taxon>
    </lineage>
</organism>
<keyword evidence="3" id="KW-0949">S-adenosyl-L-methionine</keyword>
<evidence type="ECO:0000313" key="5">
    <source>
        <dbReference type="EMBL" id="KZT27080.1"/>
    </source>
</evidence>
<dbReference type="Pfam" id="PF13649">
    <property type="entry name" value="Methyltransf_25"/>
    <property type="match status" value="1"/>
</dbReference>
<dbReference type="PANTHER" id="PTHR43464">
    <property type="entry name" value="METHYLTRANSFERASE"/>
    <property type="match status" value="1"/>
</dbReference>
<evidence type="ECO:0000313" key="6">
    <source>
        <dbReference type="Proteomes" id="UP000076761"/>
    </source>
</evidence>
<accession>A0A165TRS0</accession>
<feature type="domain" description="Methyltransferase" evidence="4">
    <location>
        <begin position="46"/>
        <end position="145"/>
    </location>
</feature>
<evidence type="ECO:0000256" key="3">
    <source>
        <dbReference type="ARBA" id="ARBA00022691"/>
    </source>
</evidence>
<keyword evidence="1 5" id="KW-0489">Methyltransferase</keyword>
<dbReference type="SUPFAM" id="SSF53335">
    <property type="entry name" value="S-adenosyl-L-methionine-dependent methyltransferases"/>
    <property type="match status" value="1"/>
</dbReference>
<protein>
    <submittedName>
        <fullName evidence="5">S-adenosyl-L-methionine-dependent methyltransferase</fullName>
    </submittedName>
</protein>
<evidence type="ECO:0000259" key="4">
    <source>
        <dbReference type="Pfam" id="PF13649"/>
    </source>
</evidence>
<dbReference type="InterPro" id="IPR041698">
    <property type="entry name" value="Methyltransf_25"/>
</dbReference>
<dbReference type="GO" id="GO:0032259">
    <property type="term" value="P:methylation"/>
    <property type="evidence" value="ECO:0007669"/>
    <property type="project" value="UniProtKB-KW"/>
</dbReference>
<proteinExistence type="predicted"/>
<dbReference type="PANTHER" id="PTHR43464:SF19">
    <property type="entry name" value="UBIQUINONE BIOSYNTHESIS O-METHYLTRANSFERASE, MITOCHONDRIAL"/>
    <property type="match status" value="1"/>
</dbReference>
<dbReference type="Gene3D" id="3.40.50.150">
    <property type="entry name" value="Vaccinia Virus protein VP39"/>
    <property type="match status" value="1"/>
</dbReference>
<dbReference type="AlphaFoldDB" id="A0A165TRS0"/>
<name>A0A165TRS0_9AGAM</name>
<dbReference type="InParanoid" id="A0A165TRS0"/>
<sequence>MKTLSAPEIASLSLHHSYMELQVQVGQTKHRINLLEKWDIPEGSKVLEVGCGQGDCTAVLAEAVGPTGHVTGVDPAPLTYGSPYNLGQAQAHLSAGRLGSRITWVQADPLDFLSSISEPYDVAVLAHSLWYFSSPVLIRDTLRLLARKAKKVCIAEWSLSYTTAEAGAHVLAALTQAALECHKTTTTSNVRTVVSPKAIQRLAGVAGLEVIEEGLVTPDEDMYDGKWEVDAVLDPGFIKQVNDFIKDEKERSVVMANRDAVEATYNRCKQEGKKIASMDAWWGVFKGGVCKGRRISVYFSCISP</sequence>
<gene>
    <name evidence="5" type="ORF">NEOLEDRAFT_1061821</name>
</gene>
<dbReference type="GO" id="GO:0005739">
    <property type="term" value="C:mitochondrion"/>
    <property type="evidence" value="ECO:0007669"/>
    <property type="project" value="TreeGrafter"/>
</dbReference>
<keyword evidence="6" id="KW-1185">Reference proteome</keyword>
<dbReference type="GO" id="GO:0010420">
    <property type="term" value="F:polyprenyldihydroxybenzoate methyltransferase activity"/>
    <property type="evidence" value="ECO:0007669"/>
    <property type="project" value="TreeGrafter"/>
</dbReference>
<keyword evidence="2 5" id="KW-0808">Transferase</keyword>
<dbReference type="OrthoDB" id="8300214at2759"/>
<evidence type="ECO:0000256" key="2">
    <source>
        <dbReference type="ARBA" id="ARBA00022679"/>
    </source>
</evidence>